<dbReference type="InterPro" id="IPR012337">
    <property type="entry name" value="RNaseH-like_sf"/>
</dbReference>
<dbReference type="FunFam" id="3.30.420.10:FF:000063">
    <property type="entry name" value="Retrovirus-related Pol polyprotein from transposon 297-like Protein"/>
    <property type="match status" value="1"/>
</dbReference>
<dbReference type="GO" id="GO:0003676">
    <property type="term" value="F:nucleic acid binding"/>
    <property type="evidence" value="ECO:0007669"/>
    <property type="project" value="InterPro"/>
</dbReference>
<dbReference type="InterPro" id="IPR001584">
    <property type="entry name" value="Integrase_cat-core"/>
</dbReference>
<feature type="domain" description="Integrase catalytic" evidence="1">
    <location>
        <begin position="1"/>
        <end position="176"/>
    </location>
</feature>
<dbReference type="GO" id="GO:0015074">
    <property type="term" value="P:DNA integration"/>
    <property type="evidence" value="ECO:0007669"/>
    <property type="project" value="InterPro"/>
</dbReference>
<gene>
    <name evidence="2" type="ORF">SNE40_018154</name>
</gene>
<proteinExistence type="predicted"/>
<dbReference type="Proteomes" id="UP001347796">
    <property type="component" value="Unassembled WGS sequence"/>
</dbReference>
<dbReference type="PROSITE" id="PS50994">
    <property type="entry name" value="INTEGRASE"/>
    <property type="match status" value="1"/>
</dbReference>
<dbReference type="InterPro" id="IPR036397">
    <property type="entry name" value="RNaseH_sf"/>
</dbReference>
<dbReference type="PANTHER" id="PTHR37984:SF8">
    <property type="entry name" value="CCHC-TYPE DOMAIN-CONTAINING PROTEIN"/>
    <property type="match status" value="1"/>
</dbReference>
<organism evidence="2 3">
    <name type="scientific">Patella caerulea</name>
    <name type="common">Rayed Mediterranean limpet</name>
    <dbReference type="NCBI Taxonomy" id="87958"/>
    <lineage>
        <taxon>Eukaryota</taxon>
        <taxon>Metazoa</taxon>
        <taxon>Spiralia</taxon>
        <taxon>Lophotrochozoa</taxon>
        <taxon>Mollusca</taxon>
        <taxon>Gastropoda</taxon>
        <taxon>Patellogastropoda</taxon>
        <taxon>Patelloidea</taxon>
        <taxon>Patellidae</taxon>
        <taxon>Patella</taxon>
    </lineage>
</organism>
<sequence length="294" mass="34272">MKYQLDVGRNLEVIFSSLTRKITVDYYSDYFEIDRLHDKRAPEIIKKLKLYMTRHGVPNEVITENGPPFNSESFRIFSNNYDFKHVTSSPRYPQSNGKVESAVKTAKRLLTKSLHSETNPHLAVLYWRTTPTECIGSSPAQRLFGRRTRTLLPTTNRLLGPQIVRNLPEKIAERKQKQAFYYNRNAAKLSKLKEGDVVRIKSTFNDKRWWKAVVNQEAGIRSYHLTTESGRSLRRNRRHQTLSREKPPDLMYNHLICQNKIKRSLSLSTLSYQIVSNVLPPVPTQVCHPRDLYL</sequence>
<dbReference type="SUPFAM" id="SSF53098">
    <property type="entry name" value="Ribonuclease H-like"/>
    <property type="match status" value="1"/>
</dbReference>
<dbReference type="AlphaFoldDB" id="A0AAN8PGN0"/>
<protein>
    <recommendedName>
        <fullName evidence="1">Integrase catalytic domain-containing protein</fullName>
    </recommendedName>
</protein>
<keyword evidence="3" id="KW-1185">Reference proteome</keyword>
<evidence type="ECO:0000313" key="2">
    <source>
        <dbReference type="EMBL" id="KAK6171716.1"/>
    </source>
</evidence>
<name>A0AAN8PGN0_PATCE</name>
<evidence type="ECO:0000259" key="1">
    <source>
        <dbReference type="PROSITE" id="PS50994"/>
    </source>
</evidence>
<accession>A0AAN8PGN0</accession>
<dbReference type="EMBL" id="JAZGQO010000013">
    <property type="protein sequence ID" value="KAK6171716.1"/>
    <property type="molecule type" value="Genomic_DNA"/>
</dbReference>
<evidence type="ECO:0000313" key="3">
    <source>
        <dbReference type="Proteomes" id="UP001347796"/>
    </source>
</evidence>
<comment type="caution">
    <text evidence="2">The sequence shown here is derived from an EMBL/GenBank/DDBJ whole genome shotgun (WGS) entry which is preliminary data.</text>
</comment>
<reference evidence="2 3" key="1">
    <citation type="submission" date="2024-01" db="EMBL/GenBank/DDBJ databases">
        <title>The genome of the rayed Mediterranean limpet Patella caerulea (Linnaeus, 1758).</title>
        <authorList>
            <person name="Anh-Thu Weber A."/>
            <person name="Halstead-Nussloch G."/>
        </authorList>
    </citation>
    <scope>NUCLEOTIDE SEQUENCE [LARGE SCALE GENOMIC DNA]</scope>
    <source>
        <strain evidence="2">AATW-2023a</strain>
        <tissue evidence="2">Whole specimen</tissue>
    </source>
</reference>
<dbReference type="Gene3D" id="3.30.420.10">
    <property type="entry name" value="Ribonuclease H-like superfamily/Ribonuclease H"/>
    <property type="match status" value="1"/>
</dbReference>
<dbReference type="InterPro" id="IPR050951">
    <property type="entry name" value="Retrovirus_Pol_polyprotein"/>
</dbReference>
<dbReference type="PANTHER" id="PTHR37984">
    <property type="entry name" value="PROTEIN CBG26694"/>
    <property type="match status" value="1"/>
</dbReference>